<dbReference type="OrthoDB" id="5960270at2759"/>
<proteinExistence type="predicted"/>
<dbReference type="PANTHER" id="PTHR34179:SF1">
    <property type="entry name" value="TUMOR PROTEIN P53-INDUCIBLE PROTEIN 13"/>
    <property type="match status" value="1"/>
</dbReference>
<gene>
    <name evidence="1" type="ORF">FJT64_003720</name>
</gene>
<sequence>MVQPAGPESYGPPESPGSLMRSRPGSVLFLLGTMLVLGSLSVRLSMPPRPLPLPHFEKAALHRGIGRPQVQTARHLPPNTVPVSVHFHSQYDWSFLRGLNINDPRRLDRIRHRGGVPMGTSDPSCDDGKTNLTRDWEDGSEPHLCPADQRLLDVPPKAGRVDCQRRLPDDIPLRHVCMNESLSYSAGIPTYGHHRPLWPVYGSYRYLPPQRWLHSIEHGAVVLLHHPCVDPDLLRQLRSLVQRCIFKHIVTPSWRVERTRPLVLVAHGCTFQMARVSTELVVAFIRRRALAGKEGRLAEQGQFRDQLTREARAPLGSDVNDTVLCPFYPPRTASDQLFDEWR</sequence>
<protein>
    <submittedName>
        <fullName evidence="1">Uncharacterized protein</fullName>
    </submittedName>
</protein>
<name>A0A6A4W141_AMPAM</name>
<dbReference type="Pfam" id="PF11303">
    <property type="entry name" value="DUF3105"/>
    <property type="match status" value="1"/>
</dbReference>
<dbReference type="AlphaFoldDB" id="A0A6A4W141"/>
<dbReference type="EMBL" id="VIIS01001400">
    <property type="protein sequence ID" value="KAF0298949.1"/>
    <property type="molecule type" value="Genomic_DNA"/>
</dbReference>
<dbReference type="InterPro" id="IPR021454">
    <property type="entry name" value="DUF3105"/>
</dbReference>
<accession>A0A6A4W141</accession>
<dbReference type="PANTHER" id="PTHR34179">
    <property type="entry name" value="TUMOR PROTEIN P53-INDUCIBLE PROTEIN 13"/>
    <property type="match status" value="1"/>
</dbReference>
<comment type="caution">
    <text evidence="1">The sequence shown here is derived from an EMBL/GenBank/DDBJ whole genome shotgun (WGS) entry which is preliminary data.</text>
</comment>
<dbReference type="Proteomes" id="UP000440578">
    <property type="component" value="Unassembled WGS sequence"/>
</dbReference>
<organism evidence="1 2">
    <name type="scientific">Amphibalanus amphitrite</name>
    <name type="common">Striped barnacle</name>
    <name type="synonym">Balanus amphitrite</name>
    <dbReference type="NCBI Taxonomy" id="1232801"/>
    <lineage>
        <taxon>Eukaryota</taxon>
        <taxon>Metazoa</taxon>
        <taxon>Ecdysozoa</taxon>
        <taxon>Arthropoda</taxon>
        <taxon>Crustacea</taxon>
        <taxon>Multicrustacea</taxon>
        <taxon>Cirripedia</taxon>
        <taxon>Thoracica</taxon>
        <taxon>Thoracicalcarea</taxon>
        <taxon>Balanomorpha</taxon>
        <taxon>Balanoidea</taxon>
        <taxon>Balanidae</taxon>
        <taxon>Amphibalaninae</taxon>
        <taxon>Amphibalanus</taxon>
    </lineage>
</organism>
<reference evidence="1 2" key="1">
    <citation type="submission" date="2019-07" db="EMBL/GenBank/DDBJ databases">
        <title>Draft genome assembly of a fouling barnacle, Amphibalanus amphitrite (Darwin, 1854): The first reference genome for Thecostraca.</title>
        <authorList>
            <person name="Kim W."/>
        </authorList>
    </citation>
    <scope>NUCLEOTIDE SEQUENCE [LARGE SCALE GENOMIC DNA]</scope>
    <source>
        <strain evidence="1">SNU_AA5</strain>
        <tissue evidence="1">Soma without cirri and trophi</tissue>
    </source>
</reference>
<evidence type="ECO:0000313" key="1">
    <source>
        <dbReference type="EMBL" id="KAF0298949.1"/>
    </source>
</evidence>
<dbReference type="GO" id="GO:0005737">
    <property type="term" value="C:cytoplasm"/>
    <property type="evidence" value="ECO:0007669"/>
    <property type="project" value="TreeGrafter"/>
</dbReference>
<evidence type="ECO:0000313" key="2">
    <source>
        <dbReference type="Proteomes" id="UP000440578"/>
    </source>
</evidence>
<keyword evidence="2" id="KW-1185">Reference proteome</keyword>